<accession>A0A2T9ZIZ3</accession>
<dbReference type="InterPro" id="IPR015403">
    <property type="entry name" value="Mon2/Sec7/BIG1-like_HDS"/>
</dbReference>
<protein>
    <recommendedName>
        <fullName evidence="8">SEC7 domain-containing protein</fullName>
    </recommendedName>
</protein>
<evidence type="ECO:0000256" key="2">
    <source>
        <dbReference type="ARBA" id="ARBA00004496"/>
    </source>
</evidence>
<evidence type="ECO:0000256" key="4">
    <source>
        <dbReference type="ARBA" id="ARBA00022490"/>
    </source>
</evidence>
<keyword evidence="4" id="KW-0963">Cytoplasm</keyword>
<dbReference type="InterPro" id="IPR032691">
    <property type="entry name" value="Mon2/Sec7/BIG1-like_HUS"/>
</dbReference>
<dbReference type="InterPro" id="IPR032629">
    <property type="entry name" value="DCB_dom"/>
</dbReference>
<evidence type="ECO:0000256" key="6">
    <source>
        <dbReference type="ARBA" id="ARBA00023136"/>
    </source>
</evidence>
<feature type="compositionally biased region" description="Polar residues" evidence="7">
    <location>
        <begin position="2213"/>
        <end position="2226"/>
    </location>
</feature>
<feature type="domain" description="SEC7" evidence="8">
    <location>
        <begin position="886"/>
        <end position="1079"/>
    </location>
</feature>
<dbReference type="InterPro" id="IPR035999">
    <property type="entry name" value="Sec7_dom_sf"/>
</dbReference>
<keyword evidence="6" id="KW-0472">Membrane</keyword>
<dbReference type="Pfam" id="PF12783">
    <property type="entry name" value="Sec7-like_HUS"/>
    <property type="match status" value="1"/>
</dbReference>
<feature type="compositionally biased region" description="Basic and acidic residues" evidence="7">
    <location>
        <begin position="2227"/>
        <end position="2251"/>
    </location>
</feature>
<feature type="region of interest" description="Disordered" evidence="7">
    <location>
        <begin position="1"/>
        <end position="117"/>
    </location>
</feature>
<dbReference type="PANTHER" id="PTHR10663:SF375">
    <property type="entry name" value="LD29171P"/>
    <property type="match status" value="1"/>
</dbReference>
<feature type="compositionally biased region" description="Polar residues" evidence="7">
    <location>
        <begin position="1"/>
        <end position="28"/>
    </location>
</feature>
<evidence type="ECO:0000313" key="9">
    <source>
        <dbReference type="EMBL" id="PVV04477.1"/>
    </source>
</evidence>
<feature type="compositionally biased region" description="Acidic residues" evidence="7">
    <location>
        <begin position="79"/>
        <end position="89"/>
    </location>
</feature>
<comment type="subcellular location">
    <subcellularLocation>
        <location evidence="2">Cytoplasm</location>
    </subcellularLocation>
    <subcellularLocation>
        <location evidence="1">Membrane</location>
    </subcellularLocation>
</comment>
<organism evidence="9 10">
    <name type="scientific">Smittium megazygosporum</name>
    <dbReference type="NCBI Taxonomy" id="133381"/>
    <lineage>
        <taxon>Eukaryota</taxon>
        <taxon>Fungi</taxon>
        <taxon>Fungi incertae sedis</taxon>
        <taxon>Zoopagomycota</taxon>
        <taxon>Kickxellomycotina</taxon>
        <taxon>Harpellomycetes</taxon>
        <taxon>Harpellales</taxon>
        <taxon>Legeriomycetaceae</taxon>
        <taxon>Smittium</taxon>
    </lineage>
</organism>
<dbReference type="Pfam" id="PF09324">
    <property type="entry name" value="Sec7-like_HDS"/>
    <property type="match status" value="1"/>
</dbReference>
<dbReference type="Proteomes" id="UP000245609">
    <property type="component" value="Unassembled WGS sequence"/>
</dbReference>
<feature type="compositionally biased region" description="Polar residues" evidence="7">
    <location>
        <begin position="749"/>
        <end position="764"/>
    </location>
</feature>
<dbReference type="InterPro" id="IPR046455">
    <property type="entry name" value="Sec7/BIG1-like_C"/>
</dbReference>
<sequence length="2386" mass="269447">MAVENNTSKSIPTENNEPSIDENLSLQVPSLEISEEDPSESNQVESPSASENQEGLPSNSDQGTSFGESPSVNHHAEPDDNIESAEEDSKELGSGNSQTQETGSHPPPSPGAAPTSSSNLIFALNSIKTLMKSKDANKESMPLLEKGLDLLQKKVDDPAAEENKYLDWNEAITLIEALELMSDPLTKNTGTIEIVIDMIEKLVSFECLKKLGFQMKRARSHPPQSDLKNHSADFDLSKKVWKTPLSDYSDRLVKIVCKSFTGSTTSASLQLQIVKATLTMIISPDLEIHQDSLLRAVRTVVNIYLLSSSTPNEAVAQTTLLQIIRVTCKRASVYASDLDIPISVISPEEKEPGEHAHQETDINHTYDDQYLVSDAAKDQDDLDLNDIKTRDVFLVFWALSKLSMRKMDETSPVLKSFSERSRSLALFLMYTMLKEYHSIFVNSFLFVKSDMNKDSRSNDIIGVNTSFTNTPNSLTNPNFTRNSSENFENYNLDTAQDVDGASQELQAAVETALKETPNLAKNPGSEPPSITTNQENYYTIPLIIVVKQYLSLSLSRNLVSTNLSILSISILILELVLVYIRSYLKQEIEVLMKEIVFPILSMKHTGSLRQRLLFVRMFSRVFRNPSLVVELYLNYDCDPNSSIQIFQQITEHLCKICGAKVNFSSSSVRTGMWDGWSNMNQTQQDSTEEHLWMSIQDANSVFRAGSSTFISGIEESRESSSDHNINSSLDLDHFIIASDPDPKRKSLPPTHTANYDSERASSPQTRSFSNLLLVDGNPLLKPNLNQEGDEYTLRQISLNCLCYLLQSMVIWSNQAHFSPSASASIEKLVNEESTKEGGEINFNTKAKPYDKSKLYNNVSLSRSVSNNTRHIEVTTFQSQDDANISQINAIKERKEKLARYIKLFNWKPKNGIKELIREGFIESESPSDVAEFLVKNSKEGLINKVTLGEYLGGGDIYNIEVMHKFVDLLIFRKMSFTGALRLFLQNFRLPGEGQKIDRFMLKFAERYIEDNKETNVFSNAGTAYVLAYSTIMLNTDLHNPQIRSRMTKEGFIINNRGIDNGEDIPREILEAIYDEISADEIKLKDDPLESQTMSPDQNTSTSDGSSFFFELWKRGRSNDKLLHSMSEHSAKMASSSERKIRAITKLQEKKNSGSRFWFLDKSNYTRASRVEHVSSMFSTMWPPVLAALSLPLQTTRDPRVIFACLISLQSCIALACRFRLTLERAAFINTLTKFTILGGMEKISYKHAEATRSLLEVPLISPDVGEGFEEDWIHILQCISLVDRLQLLLEPTSAADPKNSLEHSPKISTQKTNTDSDSYDQPRNTPNPNKASQERTKAGHAKGKRDFNNSQSNAALISVSKERFSKLEPYLHTLDLIVDKIFSYSVLLSGQGIVDFVKALTHVAFEEIDINSPGSGNTAILELVPKGLERELRHKNLKPTRSKNGLNLQNNLHAETLPPSISSLEADNLSVNDGSINSELNTPNVNGTHKISSPGLPHQRHSLNYSNFGLSQSDQSFLRITNSLPVLKSSSRLCMLTRIIEIVYYNMNRVKFEWSNIWAILGDLFDRAGSYPDTRVAEYTLDSLRQLSNKFLELDELPHFQFQRQFLRPFVTVLEYQSSLVIASNGQTANVGDRFVKDMVLNCIKQIIETKSSKLKSGWRSVLMVSQIAADDDEDKIAEMGFKLSKMSCESLMSMLVDSKRVQDHNDNEKFCELLNCLSAYALNSNRLRISLQAIDQLFYTAQFIKIPLENNSDTENFMEFYLRSLFENLHQIVLCSDDLEIRSHALERCYAVATLKAKEMTPELWKYFFENIAFALFAEVKDGTILSSKNSNADEVELWISTTLLKALRLMVGLFSFGFENEIDLNVFIREFLVLLNSCICLDNETLSRIGAASMQDFVERGYKYFSTEIKSEITQLIASLLEQSRPELLFKLGSKIQYDESTVGDSDELYFKITMKCVLQLQLISSIADIFISPSFSTRLSQYENPLYSEDIGAQQAEQAEEMTLFGLRTGLPFRRSPIINYFSHRDLMQIFDSLDQSRVFAHKFNSNLSLRRRLVERGITPQLPSLLRQETNSSLIELLLLESLYCQYISGLRAGTEKAKNKDPHVYAPSKREIKEFFKELDDRLIPIFQEIVFSYNFSAVPRKENRENYQSYIPWPRNMESKLLFSLSVYRETGFSSTNAATAEKKENSANVEDNSAFENIENAEQKQTETSNTAAEQISNPDENHEQEAEVKENENAAPVKQDKLIRKSKSISISENPSEANEKDTNTEGVVNPAKRESKLVGGQFSGFETDDMGDVVAISDSHRMAWRKCLLTLVTCLGRIYLHDVNIFKKLIKPIYNEIIKSLSMAFNTNDNVCIGHLQFLLACTSSAYGISEQELHFL</sequence>
<evidence type="ECO:0000313" key="10">
    <source>
        <dbReference type="Proteomes" id="UP000245609"/>
    </source>
</evidence>
<evidence type="ECO:0000256" key="1">
    <source>
        <dbReference type="ARBA" id="ARBA00004370"/>
    </source>
</evidence>
<dbReference type="InterPro" id="IPR000904">
    <property type="entry name" value="Sec7_dom"/>
</dbReference>
<keyword evidence="5" id="KW-0653">Protein transport</keyword>
<dbReference type="GO" id="GO:0016020">
    <property type="term" value="C:membrane"/>
    <property type="evidence" value="ECO:0007669"/>
    <property type="project" value="UniProtKB-SubCell"/>
</dbReference>
<feature type="region of interest" description="Disordered" evidence="7">
    <location>
        <begin position="2209"/>
        <end position="2277"/>
    </location>
</feature>
<dbReference type="FunFam" id="1.10.1000.11:FF:000003">
    <property type="entry name" value="Brefeldin A-inhibited guanine nucleotide-exchange protein 1"/>
    <property type="match status" value="1"/>
</dbReference>
<evidence type="ECO:0000256" key="5">
    <source>
        <dbReference type="ARBA" id="ARBA00022927"/>
    </source>
</evidence>
<feature type="region of interest" description="Disordered" evidence="7">
    <location>
        <begin position="1295"/>
        <end position="1348"/>
    </location>
</feature>
<dbReference type="OrthoDB" id="18431at2759"/>
<dbReference type="InterPro" id="IPR023394">
    <property type="entry name" value="Sec7_C_sf"/>
</dbReference>
<dbReference type="PROSITE" id="PS50190">
    <property type="entry name" value="SEC7"/>
    <property type="match status" value="1"/>
</dbReference>
<dbReference type="SUPFAM" id="SSF48425">
    <property type="entry name" value="Sec7 domain"/>
    <property type="match status" value="1"/>
</dbReference>
<gene>
    <name evidence="9" type="ORF">BB560_001020</name>
</gene>
<feature type="compositionally biased region" description="Polar residues" evidence="7">
    <location>
        <begin position="1306"/>
        <end position="1331"/>
    </location>
</feature>
<evidence type="ECO:0000256" key="3">
    <source>
        <dbReference type="ARBA" id="ARBA00022448"/>
    </source>
</evidence>
<reference evidence="9 10" key="1">
    <citation type="journal article" date="2018" name="MBio">
        <title>Comparative Genomics Reveals the Core Gene Toolbox for the Fungus-Insect Symbiosis.</title>
        <authorList>
            <person name="Wang Y."/>
            <person name="Stata M."/>
            <person name="Wang W."/>
            <person name="Stajich J.E."/>
            <person name="White M.M."/>
            <person name="Moncalvo J.M."/>
        </authorList>
    </citation>
    <scope>NUCLEOTIDE SEQUENCE [LARGE SCALE GENOMIC DNA]</scope>
    <source>
        <strain evidence="9 10">SC-DP-2</strain>
    </source>
</reference>
<keyword evidence="10" id="KW-1185">Reference proteome</keyword>
<name>A0A2T9ZIZ3_9FUNG</name>
<dbReference type="Gene3D" id="1.10.1000.11">
    <property type="entry name" value="Arf Nucleotide-binding Site Opener,domain 2"/>
    <property type="match status" value="1"/>
</dbReference>
<dbReference type="Pfam" id="PF16213">
    <property type="entry name" value="DCB"/>
    <property type="match status" value="1"/>
</dbReference>
<dbReference type="PANTHER" id="PTHR10663">
    <property type="entry name" value="GUANYL-NUCLEOTIDE EXCHANGE FACTOR"/>
    <property type="match status" value="1"/>
</dbReference>
<feature type="compositionally biased region" description="Polar residues" evidence="7">
    <location>
        <begin position="40"/>
        <end position="72"/>
    </location>
</feature>
<dbReference type="STRING" id="133381.A0A2T9ZIZ3"/>
<comment type="caution">
    <text evidence="9">The sequence shown here is derived from an EMBL/GenBank/DDBJ whole genome shotgun (WGS) entry which is preliminary data.</text>
</comment>
<dbReference type="GO" id="GO:0005085">
    <property type="term" value="F:guanyl-nucleotide exchange factor activity"/>
    <property type="evidence" value="ECO:0007669"/>
    <property type="project" value="InterPro"/>
</dbReference>
<dbReference type="Pfam" id="PF20252">
    <property type="entry name" value="BIG2_C"/>
    <property type="match status" value="1"/>
</dbReference>
<proteinExistence type="predicted"/>
<dbReference type="GO" id="GO:0005794">
    <property type="term" value="C:Golgi apparatus"/>
    <property type="evidence" value="ECO:0007669"/>
    <property type="project" value="UniProtKB-ARBA"/>
</dbReference>
<dbReference type="Gene3D" id="1.10.220.20">
    <property type="match status" value="1"/>
</dbReference>
<dbReference type="Pfam" id="PF01369">
    <property type="entry name" value="Sec7"/>
    <property type="match status" value="1"/>
</dbReference>
<feature type="region of interest" description="Disordered" evidence="7">
    <location>
        <begin position="739"/>
        <end position="764"/>
    </location>
</feature>
<dbReference type="EMBL" id="MBFS01000117">
    <property type="protein sequence ID" value="PVV04477.1"/>
    <property type="molecule type" value="Genomic_DNA"/>
</dbReference>
<dbReference type="GO" id="GO:0032012">
    <property type="term" value="P:regulation of ARF protein signal transduction"/>
    <property type="evidence" value="ECO:0007669"/>
    <property type="project" value="InterPro"/>
</dbReference>
<dbReference type="SMART" id="SM00222">
    <property type="entry name" value="Sec7"/>
    <property type="match status" value="1"/>
</dbReference>
<dbReference type="CDD" id="cd00171">
    <property type="entry name" value="Sec7"/>
    <property type="match status" value="1"/>
</dbReference>
<dbReference type="GO" id="GO:0015031">
    <property type="term" value="P:protein transport"/>
    <property type="evidence" value="ECO:0007669"/>
    <property type="project" value="UniProtKB-KW"/>
</dbReference>
<keyword evidence="3" id="KW-0813">Transport</keyword>
<evidence type="ECO:0000259" key="8">
    <source>
        <dbReference type="PROSITE" id="PS50190"/>
    </source>
</evidence>
<evidence type="ECO:0000256" key="7">
    <source>
        <dbReference type="SAM" id="MobiDB-lite"/>
    </source>
</evidence>